<dbReference type="OrthoDB" id="37537at2759"/>
<keyword evidence="7" id="KW-0560">Oxidoreductase</keyword>
<evidence type="ECO:0000313" key="14">
    <source>
        <dbReference type="Proteomes" id="UP001138500"/>
    </source>
</evidence>
<keyword evidence="14" id="KW-1185">Reference proteome</keyword>
<evidence type="ECO:0000256" key="6">
    <source>
        <dbReference type="ARBA" id="ARBA00022801"/>
    </source>
</evidence>
<protein>
    <submittedName>
        <fullName evidence="13">Aldo-keto reductase yakc [NADP(+)]-like</fullName>
    </submittedName>
</protein>
<gene>
    <name evidence="13" type="ORF">Tdes44962_MAKER02870</name>
</gene>
<dbReference type="SUPFAM" id="SSF51445">
    <property type="entry name" value="(Trans)glycosidases"/>
    <property type="match status" value="1"/>
</dbReference>
<dbReference type="GO" id="GO:0009277">
    <property type="term" value="C:fungal-type cell wall"/>
    <property type="evidence" value="ECO:0007669"/>
    <property type="project" value="UniProtKB-ARBA"/>
</dbReference>
<dbReference type="GO" id="GO:0016491">
    <property type="term" value="F:oxidoreductase activity"/>
    <property type="evidence" value="ECO:0007669"/>
    <property type="project" value="UniProtKB-KW"/>
</dbReference>
<proteinExistence type="inferred from homology"/>
<keyword evidence="6" id="KW-0378">Hydrolase</keyword>
<dbReference type="GO" id="GO:0016798">
    <property type="term" value="F:hydrolase activity, acting on glycosyl bonds"/>
    <property type="evidence" value="ECO:0007669"/>
    <property type="project" value="UniProtKB-KW"/>
</dbReference>
<evidence type="ECO:0000313" key="13">
    <source>
        <dbReference type="EMBL" id="KAH9827424.1"/>
    </source>
</evidence>
<dbReference type="GO" id="GO:0071555">
    <property type="term" value="P:cell wall organization"/>
    <property type="evidence" value="ECO:0007669"/>
    <property type="project" value="UniProtKB-KW"/>
</dbReference>
<organism evidence="13 14">
    <name type="scientific">Teratosphaeria destructans</name>
    <dbReference type="NCBI Taxonomy" id="418781"/>
    <lineage>
        <taxon>Eukaryota</taxon>
        <taxon>Fungi</taxon>
        <taxon>Dikarya</taxon>
        <taxon>Ascomycota</taxon>
        <taxon>Pezizomycotina</taxon>
        <taxon>Dothideomycetes</taxon>
        <taxon>Dothideomycetidae</taxon>
        <taxon>Mycosphaerellales</taxon>
        <taxon>Teratosphaeriaceae</taxon>
        <taxon>Teratosphaeria</taxon>
    </lineage>
</organism>
<keyword evidence="4" id="KW-0964">Secreted</keyword>
<dbReference type="CDD" id="cd19076">
    <property type="entry name" value="AKR_AKR13A_13D"/>
    <property type="match status" value="1"/>
</dbReference>
<dbReference type="AlphaFoldDB" id="A0A9W7W2I6"/>
<dbReference type="GO" id="GO:0005576">
    <property type="term" value="C:extracellular region"/>
    <property type="evidence" value="ECO:0007669"/>
    <property type="project" value="UniProtKB-ARBA"/>
</dbReference>
<name>A0A9W7W2I6_9PEZI</name>
<feature type="region of interest" description="Disordered" evidence="11">
    <location>
        <begin position="456"/>
        <end position="487"/>
    </location>
</feature>
<keyword evidence="5" id="KW-0732">Signal</keyword>
<evidence type="ECO:0000256" key="3">
    <source>
        <dbReference type="ARBA" id="ARBA00022512"/>
    </source>
</evidence>
<evidence type="ECO:0000256" key="10">
    <source>
        <dbReference type="ARBA" id="ARBA00023316"/>
    </source>
</evidence>
<dbReference type="InterPro" id="IPR023210">
    <property type="entry name" value="NADP_OxRdtase_dom"/>
</dbReference>
<dbReference type="FunFam" id="3.20.20.80:FF:000111">
    <property type="entry name" value="Soluble cell wall protein"/>
    <property type="match status" value="1"/>
</dbReference>
<dbReference type="InterPro" id="IPR050791">
    <property type="entry name" value="Aldo-Keto_reductase"/>
</dbReference>
<keyword evidence="9" id="KW-0326">Glycosidase</keyword>
<evidence type="ECO:0000256" key="5">
    <source>
        <dbReference type="ARBA" id="ARBA00022729"/>
    </source>
</evidence>
<evidence type="ECO:0000256" key="7">
    <source>
        <dbReference type="ARBA" id="ARBA00023002"/>
    </source>
</evidence>
<dbReference type="Gene3D" id="3.20.20.80">
    <property type="entry name" value="Glycosidases"/>
    <property type="match status" value="1"/>
</dbReference>
<evidence type="ECO:0000256" key="1">
    <source>
        <dbReference type="ARBA" id="ARBA00004191"/>
    </source>
</evidence>
<dbReference type="PANTHER" id="PTHR43625:SF40">
    <property type="entry name" value="ALDO-KETO REDUCTASE YAKC [NADP(+)]"/>
    <property type="match status" value="1"/>
</dbReference>
<evidence type="ECO:0000256" key="2">
    <source>
        <dbReference type="ARBA" id="ARBA00008773"/>
    </source>
</evidence>
<dbReference type="SUPFAM" id="SSF51430">
    <property type="entry name" value="NAD(P)-linked oxidoreductase"/>
    <property type="match status" value="1"/>
</dbReference>
<evidence type="ECO:0000256" key="4">
    <source>
        <dbReference type="ARBA" id="ARBA00022525"/>
    </source>
</evidence>
<keyword evidence="10" id="KW-0961">Cell wall biogenesis/degradation</keyword>
<sequence>MASKLPQRRIGDDMVSAMGLGCMGMSFGYTSFGGYDDTASAEVLTKAADMGMSFWDTSDIYGPHTNEKLIGKWFKDTGRRKEIFLATKFGNLRDAQGNPTVRGDKEYVKQACHASLQRLGLDQVDLYYVHRIDPKVPIEETVQAMAELKKEGKIRYLGLSECSASTLRRAHKVHPIAAAQMEFSPFALEIESEQTQFLKTARELGVKIVAYSPLGRGFLTNTIKSRDDLDKSDTRFNHPRFSEDHFGDNLKLVQILSEIASKKGATPGQLALAWVLAQGDDFIPIPGTKRVKYLEENAKAVKIQLSKQDEQEIRKAIESVGGSKGDRYPPAMMARLFGDSPEQATAALGAGSSALPQRIFGKMMKAGLMGLATLSVATAAQPHRHPHVHKAMGKRDVDVVTKTDIVYATAPAAVVYVNADGDPVSTSFSGSDSTASATPSAASISAAEFIATSSSSASSSSTASSPSSYAPSSTPYSTSSAAPETFSASSSTPSTAASFTSSAAAASSSSSSSSANAGFSLAYSPYYSNGDCKDQDAVNKDFDSISGYSMIRTYGTDCNQTATVLTAASAKGMKLMAGVYDLSDANLPSELKLISDAATANGGWSNIDTVAIGNEAVNGGTYSVSQVVSAINTARSTLKNDGFTGKIVTIDTFTATISNPELCENSDYAAVNAHPFFDGGVTAQDSGTWLLEQVQRVSSICGGKDTVVTETGWPWQGETNGKAVPSSQNQRDAINSIKSSFSNNVILFTSFNDYWKTDSSTTFGAEKYWGFMGDAPSG</sequence>
<comment type="caution">
    <text evidence="13">The sequence shown here is derived from an EMBL/GenBank/DDBJ whole genome shotgun (WGS) entry which is preliminary data.</text>
</comment>
<evidence type="ECO:0000259" key="12">
    <source>
        <dbReference type="Pfam" id="PF00248"/>
    </source>
</evidence>
<dbReference type="InterPro" id="IPR017853">
    <property type="entry name" value="GH"/>
</dbReference>
<dbReference type="EMBL" id="RIBY02001879">
    <property type="protein sequence ID" value="KAH9827424.1"/>
    <property type="molecule type" value="Genomic_DNA"/>
</dbReference>
<evidence type="ECO:0000256" key="9">
    <source>
        <dbReference type="ARBA" id="ARBA00023295"/>
    </source>
</evidence>
<dbReference type="Gene3D" id="3.20.20.100">
    <property type="entry name" value="NADP-dependent oxidoreductase domain"/>
    <property type="match status" value="1"/>
</dbReference>
<dbReference type="Proteomes" id="UP001138500">
    <property type="component" value="Unassembled WGS sequence"/>
</dbReference>
<comment type="subcellular location">
    <subcellularLocation>
        <location evidence="1">Secreted</location>
        <location evidence="1">Cell wall</location>
    </subcellularLocation>
</comment>
<reference evidence="13 14" key="1">
    <citation type="journal article" date="2018" name="IMA Fungus">
        <title>IMA Genome-F 10: Nine draft genome sequences of Claviceps purpurea s.lat., including C. arundinis, C. humidiphila, and C. cf. spartinae, pseudomolecules for the pitch canker pathogen Fusarium circinatum, draft genome of Davidsoniella eucalypti, Grosmannia galeiformis, Quambalaria eucalypti, and Teratosphaeria destructans.</title>
        <authorList>
            <person name="Wingfield B.D."/>
            <person name="Liu M."/>
            <person name="Nguyen H.D."/>
            <person name="Lane F.A."/>
            <person name="Morgan S.W."/>
            <person name="De Vos L."/>
            <person name="Wilken P.M."/>
            <person name="Duong T.A."/>
            <person name="Aylward J."/>
            <person name="Coetzee M.P."/>
            <person name="Dadej K."/>
            <person name="De Beer Z.W."/>
            <person name="Findlay W."/>
            <person name="Havenga M."/>
            <person name="Kolarik M."/>
            <person name="Menzies J.G."/>
            <person name="Naidoo K."/>
            <person name="Pochopski O."/>
            <person name="Shoukouhi P."/>
            <person name="Santana Q.C."/>
            <person name="Seifert K.A."/>
            <person name="Soal N."/>
            <person name="Steenkamp E.T."/>
            <person name="Tatham C.T."/>
            <person name="van der Nest M.A."/>
            <person name="Wingfield M.J."/>
        </authorList>
    </citation>
    <scope>NUCLEOTIDE SEQUENCE [LARGE SCALE GENOMIC DNA]</scope>
    <source>
        <strain evidence="13">CMW44962</strain>
    </source>
</reference>
<accession>A0A9W7W2I6</accession>
<reference evidence="13 14" key="2">
    <citation type="journal article" date="2021" name="Curr. Genet.">
        <title>Genetic response to nitrogen starvation in the aggressive Eucalyptus foliar pathogen Teratosphaeria destructans.</title>
        <authorList>
            <person name="Havenga M."/>
            <person name="Wingfield B.D."/>
            <person name="Wingfield M.J."/>
            <person name="Dreyer L.L."/>
            <person name="Roets F."/>
            <person name="Aylward J."/>
        </authorList>
    </citation>
    <scope>NUCLEOTIDE SEQUENCE [LARGE SCALE GENOMIC DNA]</scope>
    <source>
        <strain evidence="13">CMW44962</strain>
    </source>
</reference>
<keyword evidence="3" id="KW-0134">Cell wall</keyword>
<keyword evidence="8" id="KW-0325">Glycoprotein</keyword>
<dbReference type="Pfam" id="PF00248">
    <property type="entry name" value="Aldo_ket_red"/>
    <property type="match status" value="1"/>
</dbReference>
<evidence type="ECO:0000256" key="8">
    <source>
        <dbReference type="ARBA" id="ARBA00023180"/>
    </source>
</evidence>
<feature type="domain" description="NADP-dependent oxidoreductase" evidence="12">
    <location>
        <begin position="18"/>
        <end position="317"/>
    </location>
</feature>
<comment type="similarity">
    <text evidence="2">Belongs to the glycosyl hydrolase 17 family.</text>
</comment>
<dbReference type="InterPro" id="IPR036812">
    <property type="entry name" value="NAD(P)_OxRdtase_dom_sf"/>
</dbReference>
<evidence type="ECO:0000256" key="11">
    <source>
        <dbReference type="SAM" id="MobiDB-lite"/>
    </source>
</evidence>
<dbReference type="GO" id="GO:0005737">
    <property type="term" value="C:cytoplasm"/>
    <property type="evidence" value="ECO:0007669"/>
    <property type="project" value="TreeGrafter"/>
</dbReference>
<dbReference type="PANTHER" id="PTHR43625">
    <property type="entry name" value="AFLATOXIN B1 ALDEHYDE REDUCTASE"/>
    <property type="match status" value="1"/>
</dbReference>